<dbReference type="PANTHER" id="PTHR32071">
    <property type="entry name" value="TRANSCRIPTIONAL REGULATORY PROTEIN"/>
    <property type="match status" value="1"/>
</dbReference>
<keyword evidence="1" id="KW-0547">Nucleotide-binding</keyword>
<dbReference type="GO" id="GO:0006355">
    <property type="term" value="P:regulation of DNA-templated transcription"/>
    <property type="evidence" value="ECO:0007669"/>
    <property type="project" value="InterPro"/>
</dbReference>
<keyword evidence="6" id="KW-0597">Phosphoprotein</keyword>
<sequence length="473" mass="52433">MKSIDPGYVLIIDDDKDICDLLSHLLEKAGYETQQGYDGDMAIKLLSQREPDVLLLDSIIPKHSGMAVLANTHALYPQLPVIIITGNVGILSAVCAIKAGAWDYIPKPFDNNRVLELVNRAMQTRGGKHHSNCKASRNTKNRIAAMMGNSPNIQSVVRDVINVAHTDFSVIIQGETGTGKELIAKNIHLASQRATGVFIPIDCGAIPDSLIENELFGHEKGSYTGADRVQAGKFEAADGGTLFLDEIANMSLSAQSKLLRVLQERVVYRIGATNPIPVNVRVLAASNEGLLDAVVKGKFREDLYYRLNEYTICIPPLRSRHEDILFLADRFMTETCIELDKTPLDFSVAAKDMLLRYQWPGNVRELRAVIRRAVLVSEKEIAADALALVINGIELSQPTKEHHLNTVWHFCLEGSSLKEITQLNIDQIERIIIKDTLKKTGNNKAEAARRLNIDYKTLHSKLKKINAAEVNKS</sequence>
<dbReference type="SUPFAM" id="SSF46689">
    <property type="entry name" value="Homeodomain-like"/>
    <property type="match status" value="1"/>
</dbReference>
<gene>
    <name evidence="9" type="ORF">B0F88_11288</name>
</gene>
<dbReference type="PROSITE" id="PS50110">
    <property type="entry name" value="RESPONSE_REGULATORY"/>
    <property type="match status" value="1"/>
</dbReference>
<name>A0A2S6GSU0_9GAMM</name>
<dbReference type="EMBL" id="PTIY01000012">
    <property type="protein sequence ID" value="PPK68256.1"/>
    <property type="molecule type" value="Genomic_DNA"/>
</dbReference>
<organism evidence="9 10">
    <name type="scientific">Methylobacter tundripaludum</name>
    <dbReference type="NCBI Taxonomy" id="173365"/>
    <lineage>
        <taxon>Bacteria</taxon>
        <taxon>Pseudomonadati</taxon>
        <taxon>Pseudomonadota</taxon>
        <taxon>Gammaproteobacteria</taxon>
        <taxon>Methylococcales</taxon>
        <taxon>Methylococcaceae</taxon>
        <taxon>Methylobacter</taxon>
    </lineage>
</organism>
<dbReference type="RefSeq" id="WP_104424681.1">
    <property type="nucleotide sequence ID" value="NZ_PTIY01000012.1"/>
</dbReference>
<dbReference type="InterPro" id="IPR025943">
    <property type="entry name" value="Sigma_54_int_dom_ATP-bd_2"/>
</dbReference>
<evidence type="ECO:0000259" key="8">
    <source>
        <dbReference type="PROSITE" id="PS50110"/>
    </source>
</evidence>
<dbReference type="Gene3D" id="1.10.10.60">
    <property type="entry name" value="Homeodomain-like"/>
    <property type="match status" value="1"/>
</dbReference>
<dbReference type="Gene3D" id="3.40.50.300">
    <property type="entry name" value="P-loop containing nucleotide triphosphate hydrolases"/>
    <property type="match status" value="1"/>
</dbReference>
<dbReference type="PROSITE" id="PS50045">
    <property type="entry name" value="SIGMA54_INTERACT_4"/>
    <property type="match status" value="1"/>
</dbReference>
<dbReference type="CDD" id="cd00009">
    <property type="entry name" value="AAA"/>
    <property type="match status" value="1"/>
</dbReference>
<feature type="domain" description="Response regulatory" evidence="8">
    <location>
        <begin position="8"/>
        <end position="122"/>
    </location>
</feature>
<dbReference type="SUPFAM" id="SSF52540">
    <property type="entry name" value="P-loop containing nucleoside triphosphate hydrolases"/>
    <property type="match status" value="1"/>
</dbReference>
<dbReference type="InterPro" id="IPR003593">
    <property type="entry name" value="AAA+_ATPase"/>
</dbReference>
<proteinExistence type="predicted"/>
<keyword evidence="2" id="KW-0067">ATP-binding</keyword>
<dbReference type="PANTHER" id="PTHR32071:SF81">
    <property type="entry name" value="PROPIONATE CATABOLISM OPERON REGULATORY PROTEIN"/>
    <property type="match status" value="1"/>
</dbReference>
<evidence type="ECO:0000259" key="7">
    <source>
        <dbReference type="PROSITE" id="PS50045"/>
    </source>
</evidence>
<accession>A0A2S6GSU0</accession>
<dbReference type="InterPro" id="IPR002078">
    <property type="entry name" value="Sigma_54_int"/>
</dbReference>
<evidence type="ECO:0000313" key="9">
    <source>
        <dbReference type="EMBL" id="PPK68256.1"/>
    </source>
</evidence>
<dbReference type="PROSITE" id="PS00688">
    <property type="entry name" value="SIGMA54_INTERACT_3"/>
    <property type="match status" value="1"/>
</dbReference>
<dbReference type="InterPro" id="IPR025662">
    <property type="entry name" value="Sigma_54_int_dom_ATP-bd_1"/>
</dbReference>
<keyword evidence="5" id="KW-0804">Transcription</keyword>
<dbReference type="InterPro" id="IPR002197">
    <property type="entry name" value="HTH_Fis"/>
</dbReference>
<reference evidence="9 10" key="1">
    <citation type="submission" date="2018-02" db="EMBL/GenBank/DDBJ databases">
        <title>Subsurface microbial communities from deep shales in Ohio and West Virginia, USA.</title>
        <authorList>
            <person name="Wrighton K."/>
        </authorList>
    </citation>
    <scope>NUCLEOTIDE SEQUENCE [LARGE SCALE GENOMIC DNA]</scope>
    <source>
        <strain evidence="9 10">OWC-G53F</strain>
    </source>
</reference>
<dbReference type="Pfam" id="PF00072">
    <property type="entry name" value="Response_reg"/>
    <property type="match status" value="1"/>
</dbReference>
<evidence type="ECO:0000256" key="2">
    <source>
        <dbReference type="ARBA" id="ARBA00022840"/>
    </source>
</evidence>
<keyword evidence="4" id="KW-0238">DNA-binding</keyword>
<dbReference type="FunFam" id="3.40.50.300:FF:000006">
    <property type="entry name" value="DNA-binding transcriptional regulator NtrC"/>
    <property type="match status" value="1"/>
</dbReference>
<dbReference type="Pfam" id="PF25601">
    <property type="entry name" value="AAA_lid_14"/>
    <property type="match status" value="1"/>
</dbReference>
<evidence type="ECO:0000256" key="5">
    <source>
        <dbReference type="ARBA" id="ARBA00023163"/>
    </source>
</evidence>
<dbReference type="SUPFAM" id="SSF52172">
    <property type="entry name" value="CheY-like"/>
    <property type="match status" value="1"/>
</dbReference>
<feature type="domain" description="Sigma-54 factor interaction" evidence="7">
    <location>
        <begin position="146"/>
        <end position="375"/>
    </location>
</feature>
<evidence type="ECO:0000256" key="3">
    <source>
        <dbReference type="ARBA" id="ARBA00023015"/>
    </source>
</evidence>
<evidence type="ECO:0000313" key="10">
    <source>
        <dbReference type="Proteomes" id="UP000238071"/>
    </source>
</evidence>
<dbReference type="SMART" id="SM00448">
    <property type="entry name" value="REC"/>
    <property type="match status" value="1"/>
</dbReference>
<dbReference type="InterPro" id="IPR027417">
    <property type="entry name" value="P-loop_NTPase"/>
</dbReference>
<keyword evidence="3" id="KW-0805">Transcription regulation</keyword>
<feature type="modified residue" description="4-aspartylphosphate" evidence="6">
    <location>
        <position position="57"/>
    </location>
</feature>
<dbReference type="GO" id="GO:0005524">
    <property type="term" value="F:ATP binding"/>
    <property type="evidence" value="ECO:0007669"/>
    <property type="project" value="UniProtKB-KW"/>
</dbReference>
<comment type="caution">
    <text evidence="9">The sequence shown here is derived from an EMBL/GenBank/DDBJ whole genome shotgun (WGS) entry which is preliminary data.</text>
</comment>
<evidence type="ECO:0000256" key="4">
    <source>
        <dbReference type="ARBA" id="ARBA00023125"/>
    </source>
</evidence>
<dbReference type="PROSITE" id="PS00675">
    <property type="entry name" value="SIGMA54_INTERACT_1"/>
    <property type="match status" value="1"/>
</dbReference>
<dbReference type="OrthoDB" id="9804019at2"/>
<dbReference type="SMART" id="SM00382">
    <property type="entry name" value="AAA"/>
    <property type="match status" value="1"/>
</dbReference>
<dbReference type="Pfam" id="PF00158">
    <property type="entry name" value="Sigma54_activat"/>
    <property type="match status" value="1"/>
</dbReference>
<dbReference type="PROSITE" id="PS00676">
    <property type="entry name" value="SIGMA54_INTERACT_2"/>
    <property type="match status" value="1"/>
</dbReference>
<dbReference type="InterPro" id="IPR025944">
    <property type="entry name" value="Sigma_54_int_dom_CS"/>
</dbReference>
<dbReference type="Pfam" id="PF02954">
    <property type="entry name" value="HTH_8"/>
    <property type="match status" value="1"/>
</dbReference>
<dbReference type="GO" id="GO:0043565">
    <property type="term" value="F:sequence-specific DNA binding"/>
    <property type="evidence" value="ECO:0007669"/>
    <property type="project" value="InterPro"/>
</dbReference>
<dbReference type="Proteomes" id="UP000238071">
    <property type="component" value="Unassembled WGS sequence"/>
</dbReference>
<dbReference type="PRINTS" id="PR01590">
    <property type="entry name" value="HTHFIS"/>
</dbReference>
<dbReference type="InterPro" id="IPR058031">
    <property type="entry name" value="AAA_lid_NorR"/>
</dbReference>
<dbReference type="GO" id="GO:0000160">
    <property type="term" value="P:phosphorelay signal transduction system"/>
    <property type="evidence" value="ECO:0007669"/>
    <property type="project" value="InterPro"/>
</dbReference>
<dbReference type="InterPro" id="IPR001789">
    <property type="entry name" value="Sig_transdc_resp-reg_receiver"/>
</dbReference>
<dbReference type="Gene3D" id="1.10.8.60">
    <property type="match status" value="1"/>
</dbReference>
<dbReference type="Gene3D" id="3.40.50.2300">
    <property type="match status" value="1"/>
</dbReference>
<dbReference type="InterPro" id="IPR011006">
    <property type="entry name" value="CheY-like_superfamily"/>
</dbReference>
<dbReference type="AlphaFoldDB" id="A0A2S6GSU0"/>
<protein>
    <submittedName>
        <fullName evidence="9">Two-component system nitrogen regulation response regulator GlnG</fullName>
    </submittedName>
</protein>
<evidence type="ECO:0000256" key="6">
    <source>
        <dbReference type="PROSITE-ProRule" id="PRU00169"/>
    </source>
</evidence>
<keyword evidence="10" id="KW-1185">Reference proteome</keyword>
<dbReference type="InterPro" id="IPR009057">
    <property type="entry name" value="Homeodomain-like_sf"/>
</dbReference>
<evidence type="ECO:0000256" key="1">
    <source>
        <dbReference type="ARBA" id="ARBA00022741"/>
    </source>
</evidence>